<proteinExistence type="inferred from homology"/>
<dbReference type="FunFam" id="3.90.110.10:FF:000001">
    <property type="entry name" value="Malate dehydrogenase"/>
    <property type="match status" value="1"/>
</dbReference>
<keyword evidence="7" id="KW-0520">NAD</keyword>
<dbReference type="InterPro" id="IPR001236">
    <property type="entry name" value="Lactate/malate_DH_N"/>
</dbReference>
<keyword evidence="6" id="KW-0560">Oxidoreductase</keyword>
<dbReference type="PANTHER" id="PTHR11540">
    <property type="entry name" value="MALATE AND LACTATE DEHYDROGENASE"/>
    <property type="match status" value="1"/>
</dbReference>
<sequence>MKLAISLVVKFTGKTSRGPGFNTRPFRMFYEAVGLEQCQLNLRQYRVTVIGAGGGIGQPLTLLLKQSPLVTQLNLYDLHHSAGVGADLSHIETPALVCSFMGLDQLKNALSGADIVTIVAGIPRKPGMSRDDLFSVNASIIRDVFCGIAKHCPKALVSIVTNPVNSLVPLAAEIMDINGVFDPCRLFGVTTLDIVRANTFIADLKGLNPLDVNCPCIGGHAGPTIIPVISQCCPRVEFTEPQLKELTKRVQEAGTEVVKAKEGKGSATLSTAFATARLTFAMCRGLRGDKGVVECSYVRSDVTDAKFFSTPLVLGKNGIEKNLGLGKLTEYECEQVRNAIPQIQKNIENGINFGSKSLTSIKITSSIFLTITILSIPKRTRMHPTSHLNHRNPPQPTLFRQLDLDAI</sequence>
<dbReference type="CDD" id="cd01337">
    <property type="entry name" value="MDH_glyoxysomal_mitochondrial"/>
    <property type="match status" value="1"/>
</dbReference>
<dbReference type="InterPro" id="IPR001252">
    <property type="entry name" value="Malate_DH_AS"/>
</dbReference>
<dbReference type="FunFam" id="3.40.50.720:FF:000013">
    <property type="entry name" value="Malate dehydrogenase"/>
    <property type="match status" value="1"/>
</dbReference>
<dbReference type="NCBIfam" id="TIGR01772">
    <property type="entry name" value="MDH_euk_gproteo"/>
    <property type="match status" value="1"/>
</dbReference>
<organism evidence="11">
    <name type="scientific">Timema monikensis</name>
    <dbReference type="NCBI Taxonomy" id="170555"/>
    <lineage>
        <taxon>Eukaryota</taxon>
        <taxon>Metazoa</taxon>
        <taxon>Ecdysozoa</taxon>
        <taxon>Arthropoda</taxon>
        <taxon>Hexapoda</taxon>
        <taxon>Insecta</taxon>
        <taxon>Pterygota</taxon>
        <taxon>Neoptera</taxon>
        <taxon>Polyneoptera</taxon>
        <taxon>Phasmatodea</taxon>
        <taxon>Timematodea</taxon>
        <taxon>Timematoidea</taxon>
        <taxon>Timematidae</taxon>
        <taxon>Timema</taxon>
    </lineage>
</organism>
<dbReference type="InterPro" id="IPR015955">
    <property type="entry name" value="Lactate_DH/Glyco_Ohase_4_C"/>
</dbReference>
<dbReference type="InterPro" id="IPR010097">
    <property type="entry name" value="Malate_DH_type1"/>
</dbReference>
<evidence type="ECO:0000259" key="10">
    <source>
        <dbReference type="Pfam" id="PF02866"/>
    </source>
</evidence>
<comment type="subunit">
    <text evidence="2">Homodimer.</text>
</comment>
<gene>
    <name evidence="11" type="ORF">TMSB3V08_LOCUS6753</name>
</gene>
<dbReference type="Gene3D" id="3.90.110.10">
    <property type="entry name" value="Lactate dehydrogenase/glycoside hydrolase, family 4, C-terminal"/>
    <property type="match status" value="1"/>
</dbReference>
<feature type="domain" description="Lactate/malate dehydrogenase C-terminal" evidence="10">
    <location>
        <begin position="190"/>
        <end position="353"/>
    </location>
</feature>
<evidence type="ECO:0000259" key="9">
    <source>
        <dbReference type="Pfam" id="PF00056"/>
    </source>
</evidence>
<accession>A0A7R9EA61</accession>
<evidence type="ECO:0000256" key="2">
    <source>
        <dbReference type="ARBA" id="ARBA00011738"/>
    </source>
</evidence>
<evidence type="ECO:0000256" key="5">
    <source>
        <dbReference type="ARBA" id="ARBA00022532"/>
    </source>
</evidence>
<evidence type="ECO:0000256" key="6">
    <source>
        <dbReference type="ARBA" id="ARBA00023002"/>
    </source>
</evidence>
<protein>
    <recommendedName>
        <fullName evidence="4">Malate dehydrogenase, mitochondrial</fullName>
        <ecNumber evidence="3">1.1.1.37</ecNumber>
    </recommendedName>
</protein>
<dbReference type="InterPro" id="IPR022383">
    <property type="entry name" value="Lactate/malate_DH_C"/>
</dbReference>
<keyword evidence="5" id="KW-0816">Tricarboxylic acid cycle</keyword>
<dbReference type="GO" id="GO:0030060">
    <property type="term" value="F:L-malate dehydrogenase (NAD+) activity"/>
    <property type="evidence" value="ECO:0007669"/>
    <property type="project" value="UniProtKB-EC"/>
</dbReference>
<comment type="catalytic activity">
    <reaction evidence="8">
        <text>(S)-malate + NAD(+) = oxaloacetate + NADH + H(+)</text>
        <dbReference type="Rhea" id="RHEA:21432"/>
        <dbReference type="ChEBI" id="CHEBI:15378"/>
        <dbReference type="ChEBI" id="CHEBI:15589"/>
        <dbReference type="ChEBI" id="CHEBI:16452"/>
        <dbReference type="ChEBI" id="CHEBI:57540"/>
        <dbReference type="ChEBI" id="CHEBI:57945"/>
        <dbReference type="EC" id="1.1.1.37"/>
    </reaction>
</comment>
<dbReference type="InterPro" id="IPR036291">
    <property type="entry name" value="NAD(P)-bd_dom_sf"/>
</dbReference>
<dbReference type="Gene3D" id="3.40.50.720">
    <property type="entry name" value="NAD(P)-binding Rossmann-like Domain"/>
    <property type="match status" value="1"/>
</dbReference>
<dbReference type="Pfam" id="PF02866">
    <property type="entry name" value="Ldh_1_C"/>
    <property type="match status" value="1"/>
</dbReference>
<reference evidence="11" key="1">
    <citation type="submission" date="2020-11" db="EMBL/GenBank/DDBJ databases">
        <authorList>
            <person name="Tran Van P."/>
        </authorList>
    </citation>
    <scope>NUCLEOTIDE SEQUENCE</scope>
</reference>
<dbReference type="GO" id="GO:0005739">
    <property type="term" value="C:mitochondrion"/>
    <property type="evidence" value="ECO:0007669"/>
    <property type="project" value="TreeGrafter"/>
</dbReference>
<name>A0A7R9EA61_9NEOP</name>
<comment type="similarity">
    <text evidence="1">Belongs to the LDH/MDH superfamily. MDH type 1 family.</text>
</comment>
<evidence type="ECO:0000313" key="11">
    <source>
        <dbReference type="EMBL" id="CAD7429983.1"/>
    </source>
</evidence>
<evidence type="ECO:0000256" key="7">
    <source>
        <dbReference type="ARBA" id="ARBA00023027"/>
    </source>
</evidence>
<evidence type="ECO:0000256" key="3">
    <source>
        <dbReference type="ARBA" id="ARBA00012995"/>
    </source>
</evidence>
<dbReference type="GO" id="GO:0006099">
    <property type="term" value="P:tricarboxylic acid cycle"/>
    <property type="evidence" value="ECO:0007669"/>
    <property type="project" value="UniProtKB-KW"/>
</dbReference>
<feature type="domain" description="Lactate/malate dehydrogenase N-terminal" evidence="9">
    <location>
        <begin position="46"/>
        <end position="188"/>
    </location>
</feature>
<evidence type="ECO:0000256" key="1">
    <source>
        <dbReference type="ARBA" id="ARBA00008824"/>
    </source>
</evidence>
<dbReference type="SUPFAM" id="SSF51735">
    <property type="entry name" value="NAD(P)-binding Rossmann-fold domains"/>
    <property type="match status" value="1"/>
</dbReference>
<evidence type="ECO:0000256" key="4">
    <source>
        <dbReference type="ARBA" id="ARBA00016075"/>
    </source>
</evidence>
<evidence type="ECO:0000256" key="8">
    <source>
        <dbReference type="ARBA" id="ARBA00048313"/>
    </source>
</evidence>
<dbReference type="GO" id="GO:0006108">
    <property type="term" value="P:malate metabolic process"/>
    <property type="evidence" value="ECO:0007669"/>
    <property type="project" value="InterPro"/>
</dbReference>
<dbReference type="Pfam" id="PF00056">
    <property type="entry name" value="Ldh_1_N"/>
    <property type="match status" value="1"/>
</dbReference>
<dbReference type="EC" id="1.1.1.37" evidence="3"/>
<dbReference type="PROSITE" id="PS00068">
    <property type="entry name" value="MDH"/>
    <property type="match status" value="1"/>
</dbReference>
<dbReference type="EMBL" id="OB794289">
    <property type="protein sequence ID" value="CAD7429983.1"/>
    <property type="molecule type" value="Genomic_DNA"/>
</dbReference>
<dbReference type="AlphaFoldDB" id="A0A7R9EA61"/>
<dbReference type="SUPFAM" id="SSF56327">
    <property type="entry name" value="LDH C-terminal domain-like"/>
    <property type="match status" value="1"/>
</dbReference>
<dbReference type="PANTHER" id="PTHR11540:SF16">
    <property type="entry name" value="MALATE DEHYDROGENASE, MITOCHONDRIAL"/>
    <property type="match status" value="1"/>
</dbReference>